<dbReference type="InterPro" id="IPR020568">
    <property type="entry name" value="Ribosomal_Su5_D2-typ_SF"/>
</dbReference>
<evidence type="ECO:0000256" key="7">
    <source>
        <dbReference type="ARBA" id="ARBA00022723"/>
    </source>
</evidence>
<evidence type="ECO:0000256" key="3">
    <source>
        <dbReference type="ARBA" id="ARBA00005002"/>
    </source>
</evidence>
<feature type="binding site" evidence="12">
    <location>
        <position position="132"/>
    </location>
    <ligand>
        <name>Zn(2+)</name>
        <dbReference type="ChEBI" id="CHEBI:29105"/>
    </ligand>
</feature>
<evidence type="ECO:0000256" key="9">
    <source>
        <dbReference type="ARBA" id="ARBA00022833"/>
    </source>
</evidence>
<reference evidence="14" key="1">
    <citation type="submission" date="2017-01" db="EMBL/GenBank/DDBJ databases">
        <authorList>
            <person name="Varghese N."/>
            <person name="Submissions S."/>
        </authorList>
    </citation>
    <scope>NUCLEOTIDE SEQUENCE [LARGE SCALE GENOMIC DNA]</scope>
    <source>
        <strain evidence="14">DSM 29591</strain>
    </source>
</reference>
<dbReference type="NCBIfam" id="TIGR00325">
    <property type="entry name" value="lpxC"/>
    <property type="match status" value="1"/>
</dbReference>
<name>A0A1R3WC00_9RHOB</name>
<keyword evidence="7 12" id="KW-0479">Metal-binding</keyword>
<dbReference type="HAMAP" id="MF_00388">
    <property type="entry name" value="LpxC"/>
    <property type="match status" value="1"/>
</dbReference>
<keyword evidence="9 12" id="KW-0862">Zinc</keyword>
<comment type="cofactor">
    <cofactor evidence="1 12">
        <name>Zn(2+)</name>
        <dbReference type="ChEBI" id="CHEBI:29105"/>
    </cofactor>
</comment>
<feature type="binding site" evidence="12">
    <location>
        <position position="289"/>
    </location>
    <ligand>
        <name>Zn(2+)</name>
        <dbReference type="ChEBI" id="CHEBI:29105"/>
    </ligand>
</feature>
<evidence type="ECO:0000256" key="11">
    <source>
        <dbReference type="ARBA" id="ARBA00024535"/>
    </source>
</evidence>
<dbReference type="EC" id="3.5.1.108" evidence="4 12"/>
<evidence type="ECO:0000313" key="13">
    <source>
        <dbReference type="EMBL" id="SIT75318.1"/>
    </source>
</evidence>
<dbReference type="PANTHER" id="PTHR33694">
    <property type="entry name" value="UDP-3-O-ACYL-N-ACETYLGLUCOSAMINE DEACETYLASE 1, MITOCHONDRIAL-RELATED"/>
    <property type="match status" value="1"/>
</dbReference>
<evidence type="ECO:0000256" key="12">
    <source>
        <dbReference type="HAMAP-Rule" id="MF_00388"/>
    </source>
</evidence>
<dbReference type="GO" id="GO:0016020">
    <property type="term" value="C:membrane"/>
    <property type="evidence" value="ECO:0007669"/>
    <property type="project" value="GOC"/>
</dbReference>
<dbReference type="InterPro" id="IPR015870">
    <property type="entry name" value="UDP-acyl_N-AcGlcN_deAcase_N"/>
</dbReference>
<keyword evidence="10 12" id="KW-0443">Lipid metabolism</keyword>
<evidence type="ECO:0000256" key="2">
    <source>
        <dbReference type="ARBA" id="ARBA00002923"/>
    </source>
</evidence>
<keyword evidence="8 12" id="KW-0378">Hydrolase</keyword>
<dbReference type="EMBL" id="FTPR01000001">
    <property type="protein sequence ID" value="SIT75318.1"/>
    <property type="molecule type" value="Genomic_DNA"/>
</dbReference>
<feature type="active site" description="Proton donor" evidence="12">
    <location>
        <position position="316"/>
    </location>
</feature>
<evidence type="ECO:0000256" key="8">
    <source>
        <dbReference type="ARBA" id="ARBA00022801"/>
    </source>
</evidence>
<dbReference type="InterPro" id="IPR004463">
    <property type="entry name" value="UDP-acyl_GlcNac_deAcase"/>
</dbReference>
<comment type="similarity">
    <text evidence="12">Belongs to the LpxC family.</text>
</comment>
<comment type="catalytic activity">
    <reaction evidence="11 12">
        <text>a UDP-3-O-[(3R)-3-hydroxyacyl]-N-acetyl-alpha-D-glucosamine + H2O = a UDP-3-O-[(3R)-3-hydroxyacyl]-alpha-D-glucosamine + acetate</text>
        <dbReference type="Rhea" id="RHEA:67816"/>
        <dbReference type="ChEBI" id="CHEBI:15377"/>
        <dbReference type="ChEBI" id="CHEBI:30089"/>
        <dbReference type="ChEBI" id="CHEBI:137740"/>
        <dbReference type="ChEBI" id="CHEBI:173225"/>
        <dbReference type="EC" id="3.5.1.108"/>
    </reaction>
</comment>
<dbReference type="Gene3D" id="3.30.230.20">
    <property type="entry name" value="lpxc deacetylase, domain 1"/>
    <property type="match status" value="1"/>
</dbReference>
<evidence type="ECO:0000256" key="1">
    <source>
        <dbReference type="ARBA" id="ARBA00001947"/>
    </source>
</evidence>
<dbReference type="STRING" id="287098.SAMN05421665_0183"/>
<dbReference type="SUPFAM" id="SSF54211">
    <property type="entry name" value="Ribosomal protein S5 domain 2-like"/>
    <property type="match status" value="2"/>
</dbReference>
<comment type="function">
    <text evidence="2 12">Catalyzes the hydrolysis of UDP-3-O-myristoyl-N-acetylglucosamine to form UDP-3-O-myristoylglucosamine and acetate, the committed step in lipid A biosynthesis.</text>
</comment>
<dbReference type="GO" id="GO:0103117">
    <property type="term" value="F:UDP-3-O-acyl-N-acetylglucosamine deacetylase activity"/>
    <property type="evidence" value="ECO:0007669"/>
    <property type="project" value="UniProtKB-UniRule"/>
</dbReference>
<feature type="binding site" evidence="12">
    <location>
        <position position="293"/>
    </location>
    <ligand>
        <name>Zn(2+)</name>
        <dbReference type="ChEBI" id="CHEBI:29105"/>
    </ligand>
</feature>
<comment type="pathway">
    <text evidence="3 12">Glycolipid biosynthesis; lipid IV(A) biosynthesis; lipid IV(A) from (3R)-3-hydroxytetradecanoyl-[acyl-carrier-protein] and UDP-N-acetyl-alpha-D-glucosamine: step 2/6.</text>
</comment>
<gene>
    <name evidence="12" type="primary">lpxC</name>
    <name evidence="13" type="ORF">SAMN05421665_0183</name>
</gene>
<dbReference type="InterPro" id="IPR011334">
    <property type="entry name" value="UDP-acyl_GlcNac_deAcase_C"/>
</dbReference>
<keyword evidence="6 12" id="KW-0441">Lipid A biosynthesis</keyword>
<proteinExistence type="inferred from homology"/>
<organism evidence="13 14">
    <name type="scientific">Yoonia rosea</name>
    <dbReference type="NCBI Taxonomy" id="287098"/>
    <lineage>
        <taxon>Bacteria</taxon>
        <taxon>Pseudomonadati</taxon>
        <taxon>Pseudomonadota</taxon>
        <taxon>Alphaproteobacteria</taxon>
        <taxon>Rhodobacterales</taxon>
        <taxon>Paracoccaceae</taxon>
        <taxon>Yoonia</taxon>
    </lineage>
</organism>
<evidence type="ECO:0000256" key="4">
    <source>
        <dbReference type="ARBA" id="ARBA00012745"/>
    </source>
</evidence>
<accession>A0A1R3WC00</accession>
<keyword evidence="14" id="KW-1185">Reference proteome</keyword>
<protein>
    <recommendedName>
        <fullName evidence="4 12">UDP-3-O-acyl-N-acetylglucosamine deacetylase</fullName>
        <shortName evidence="12">UDP-3-O-acyl-GlcNAc deacetylase</shortName>
        <ecNumber evidence="4 12">3.5.1.108</ecNumber>
    </recommendedName>
    <alternativeName>
        <fullName evidence="12">UDP-3-O-[R-3-hydroxymyristoyl]-N-acetylglucosamine deacetylase</fullName>
    </alternativeName>
</protein>
<evidence type="ECO:0000256" key="6">
    <source>
        <dbReference type="ARBA" id="ARBA00022556"/>
    </source>
</evidence>
<dbReference type="Gene3D" id="3.30.1700.10">
    <property type="entry name" value="lpxc deacetylase, domain 2"/>
    <property type="match status" value="1"/>
</dbReference>
<dbReference type="UniPathway" id="UPA00359">
    <property type="reaction ID" value="UER00478"/>
</dbReference>
<sequence length="360" mass="38123">MRPFLYLCQGLMRATFKSRSFVTQVFQSVAKSELSDVTSHHNCEGQKNCCKGETGVQTTLTSDVVFEGTGLHSGEAVRVVLKPAAANTGIVFRRTDIAGQPKLPADFRNVIVSPLNTRLSNDTGAIVSTIEHLMAALAGCGVHNVLIDIDGPEVPILDGSAASFVRGIVAAGLVRLSAPLKAIEILRDVEVSDGEACAKLSPSTTLQIDFEIAFADAAIGRQHKTLNMANGAFVRELCDSRTFCRAADVDAMRANGLALGGTYENAVVVDGDKVLTPGGLRHADEAVRHKMLDALGDLYTAGAPILGRYTGARAGHAMTNKLLHALFEQPDAWRFVTCDVQIAARLPGVGVSLADLDAVA</sequence>
<evidence type="ECO:0000256" key="10">
    <source>
        <dbReference type="ARBA" id="ARBA00023098"/>
    </source>
</evidence>
<evidence type="ECO:0000313" key="14">
    <source>
        <dbReference type="Proteomes" id="UP000186997"/>
    </source>
</evidence>
<dbReference type="Pfam" id="PF03331">
    <property type="entry name" value="LpxC"/>
    <property type="match status" value="1"/>
</dbReference>
<evidence type="ECO:0000256" key="5">
    <source>
        <dbReference type="ARBA" id="ARBA00022516"/>
    </source>
</evidence>
<dbReference type="GO" id="GO:0046872">
    <property type="term" value="F:metal ion binding"/>
    <property type="evidence" value="ECO:0007669"/>
    <property type="project" value="UniProtKB-KW"/>
</dbReference>
<dbReference type="Proteomes" id="UP000186997">
    <property type="component" value="Unassembled WGS sequence"/>
</dbReference>
<dbReference type="GO" id="GO:0009245">
    <property type="term" value="P:lipid A biosynthetic process"/>
    <property type="evidence" value="ECO:0007669"/>
    <property type="project" value="UniProtKB-UniRule"/>
</dbReference>
<dbReference type="PANTHER" id="PTHR33694:SF1">
    <property type="entry name" value="UDP-3-O-ACYL-N-ACETYLGLUCOSAMINE DEACETYLASE 1, MITOCHONDRIAL-RELATED"/>
    <property type="match status" value="1"/>
</dbReference>
<keyword evidence="5 12" id="KW-0444">Lipid biosynthesis</keyword>
<dbReference type="AlphaFoldDB" id="A0A1R3WC00"/>